<name>A0A3B0VZC3_9ZZZZ</name>
<organism evidence="2">
    <name type="scientific">hydrothermal vent metagenome</name>
    <dbReference type="NCBI Taxonomy" id="652676"/>
    <lineage>
        <taxon>unclassified sequences</taxon>
        <taxon>metagenomes</taxon>
        <taxon>ecological metagenomes</taxon>
    </lineage>
</organism>
<dbReference type="AlphaFoldDB" id="A0A3B0VZC3"/>
<gene>
    <name evidence="1" type="ORF">MNBD_GAMMA03-830</name>
    <name evidence="2" type="ORF">MNBD_GAMMA04-2085</name>
</gene>
<accession>A0A3B0VZC3</accession>
<reference evidence="2" key="1">
    <citation type="submission" date="2018-06" db="EMBL/GenBank/DDBJ databases">
        <authorList>
            <person name="Zhirakovskaya E."/>
        </authorList>
    </citation>
    <scope>NUCLEOTIDE SEQUENCE</scope>
</reference>
<evidence type="ECO:0000313" key="2">
    <source>
        <dbReference type="EMBL" id="VAW48915.1"/>
    </source>
</evidence>
<protein>
    <recommendedName>
        <fullName evidence="3">Mobile element protein</fullName>
    </recommendedName>
</protein>
<proteinExistence type="predicted"/>
<evidence type="ECO:0000313" key="1">
    <source>
        <dbReference type="EMBL" id="VAW45826.1"/>
    </source>
</evidence>
<dbReference type="EMBL" id="UOFC01000079">
    <property type="protein sequence ID" value="VAW45826.1"/>
    <property type="molecule type" value="Genomic_DNA"/>
</dbReference>
<dbReference type="EMBL" id="UOFB01000304">
    <property type="protein sequence ID" value="VAW48915.1"/>
    <property type="molecule type" value="Genomic_DNA"/>
</dbReference>
<feature type="non-terminal residue" evidence="2">
    <location>
        <position position="1"/>
    </location>
</feature>
<evidence type="ECO:0008006" key="3">
    <source>
        <dbReference type="Google" id="ProtNLM"/>
    </source>
</evidence>
<sequence length="55" mass="6446">HIRGFYLHMIDDNGLTKLQSVCAVMRKILLAMHGMLKENKPFDARRFYCLDAEPH</sequence>